<evidence type="ECO:0000313" key="2">
    <source>
        <dbReference type="Proteomes" id="UP001190700"/>
    </source>
</evidence>
<gene>
    <name evidence="1" type="ORF">CYMTET_55774</name>
</gene>
<accession>A0AAE0BDP8</accession>
<dbReference type="Proteomes" id="UP001190700">
    <property type="component" value="Unassembled WGS sequence"/>
</dbReference>
<dbReference type="EMBL" id="LGRX02035591">
    <property type="protein sequence ID" value="KAK3233952.1"/>
    <property type="molecule type" value="Genomic_DNA"/>
</dbReference>
<comment type="caution">
    <text evidence="1">The sequence shown here is derived from an EMBL/GenBank/DDBJ whole genome shotgun (WGS) entry which is preliminary data.</text>
</comment>
<sequence length="329" mass="35703">MVSAICRQPGAVCLLLPRDKSILSGTSRGAPFHFCKNAFSKPDAHYSHSGKRSKISCRKAADGSFGDARRRPETKKKPIAWWEEELGFSNEDRSYSRAENLRKGRAASRGKTRIKDRGNIRSNKARARAESDGLWSSHIPVEFSSWDEYEAALDLLILQTGDKVARSFSGKAYDRFQEATKAVIGESSLSHEELDEADATVENALFSQGSLPASVKIGMTPLEASISLPASVQAALSEALLDSGPELGISTQIMELAVTPVVLRRLNEAVRVAVSTGAFGSQASAKAQWLQFIVIHLRLELEHLLGSETHPIPGRVLISGEGDADDGAF</sequence>
<organism evidence="1 2">
    <name type="scientific">Cymbomonas tetramitiformis</name>
    <dbReference type="NCBI Taxonomy" id="36881"/>
    <lineage>
        <taxon>Eukaryota</taxon>
        <taxon>Viridiplantae</taxon>
        <taxon>Chlorophyta</taxon>
        <taxon>Pyramimonadophyceae</taxon>
        <taxon>Pyramimonadales</taxon>
        <taxon>Pyramimonadaceae</taxon>
        <taxon>Cymbomonas</taxon>
    </lineage>
</organism>
<protein>
    <submittedName>
        <fullName evidence="1">Uncharacterized protein</fullName>
    </submittedName>
</protein>
<proteinExistence type="predicted"/>
<keyword evidence="2" id="KW-1185">Reference proteome</keyword>
<dbReference type="AlphaFoldDB" id="A0AAE0BDP8"/>
<evidence type="ECO:0000313" key="1">
    <source>
        <dbReference type="EMBL" id="KAK3233952.1"/>
    </source>
</evidence>
<reference evidence="1 2" key="1">
    <citation type="journal article" date="2015" name="Genome Biol. Evol.">
        <title>Comparative Genomics of a Bacterivorous Green Alga Reveals Evolutionary Causalities and Consequences of Phago-Mixotrophic Mode of Nutrition.</title>
        <authorList>
            <person name="Burns J.A."/>
            <person name="Paasch A."/>
            <person name="Narechania A."/>
            <person name="Kim E."/>
        </authorList>
    </citation>
    <scope>NUCLEOTIDE SEQUENCE [LARGE SCALE GENOMIC DNA]</scope>
    <source>
        <strain evidence="1 2">PLY_AMNH</strain>
    </source>
</reference>
<name>A0AAE0BDP8_9CHLO</name>